<dbReference type="Proteomes" id="UP000018001">
    <property type="component" value="Unassembled WGS sequence"/>
</dbReference>
<dbReference type="Gene3D" id="3.40.50.300">
    <property type="entry name" value="P-loop containing nucleotide triphosphate hydrolases"/>
    <property type="match status" value="1"/>
</dbReference>
<evidence type="ECO:0000313" key="2">
    <source>
        <dbReference type="Proteomes" id="UP000018001"/>
    </source>
</evidence>
<dbReference type="PANTHER" id="PTHR36978">
    <property type="entry name" value="P-LOOP CONTAINING NUCLEOTIDE TRIPHOSPHATE HYDROLASE"/>
    <property type="match status" value="1"/>
</dbReference>
<protein>
    <recommendedName>
        <fullName evidence="3">P-loop containing nucleoside triphosphate hydrolase protein</fullName>
    </recommendedName>
</protein>
<dbReference type="EMBL" id="BAUL01000296">
    <property type="protein sequence ID" value="GAD99427.1"/>
    <property type="molecule type" value="Genomic_DNA"/>
</dbReference>
<proteinExistence type="predicted"/>
<dbReference type="InterPro" id="IPR027417">
    <property type="entry name" value="P-loop_NTPase"/>
</dbReference>
<dbReference type="PANTHER" id="PTHR36978:SF4">
    <property type="entry name" value="P-LOOP CONTAINING NUCLEOSIDE TRIPHOSPHATE HYDROLASE PROTEIN"/>
    <property type="match status" value="1"/>
</dbReference>
<comment type="caution">
    <text evidence="1">The sequence shown here is derived from an EMBL/GenBank/DDBJ whole genome shotgun (WGS) entry which is preliminary data.</text>
</comment>
<reference evidence="2" key="1">
    <citation type="journal article" date="2014" name="Genome Announc.">
        <title>Draft genome sequence of the formaldehyde-resistant fungus Byssochlamys spectabilis No. 5 (anamorph Paecilomyces variotii No. 5) (NBRC109023).</title>
        <authorList>
            <person name="Oka T."/>
            <person name="Ekino K."/>
            <person name="Fukuda K."/>
            <person name="Nomura Y."/>
        </authorList>
    </citation>
    <scope>NUCLEOTIDE SEQUENCE [LARGE SCALE GENOMIC DNA]</scope>
    <source>
        <strain evidence="2">No. 5 / NBRC 109023</strain>
    </source>
</reference>
<sequence>MASTEQGKTRSVPMEVLVLGQCRTGTQSLSTALAQLGYPGVYHMRDVFVNPDHAAQWRKAFEAKFEEGKPWGREEWDQLLGDYAVVTDLPPAAFPEELIKAYPSAKVILSIRDEDKWFESVASTIWKSWKLNQAPPGPFRDMLKKTHQHLWKDDFESHGREYFRKQNDLVRKLMADRPGDFLEYNVKEGWEPLCQFLGKEVPQQEFPHSDVWMQFKQDPESFPTRAQTALNGVAAASA</sequence>
<dbReference type="InterPro" id="IPR040632">
    <property type="entry name" value="Sulfotransfer_4"/>
</dbReference>
<gene>
    <name evidence="1" type="ORF">PVAR5_8142</name>
</gene>
<keyword evidence="2" id="KW-1185">Reference proteome</keyword>
<dbReference type="Pfam" id="PF17784">
    <property type="entry name" value="Sulfotransfer_4"/>
    <property type="match status" value="1"/>
</dbReference>
<dbReference type="OrthoDB" id="408152at2759"/>
<dbReference type="InParanoid" id="V5GEQ8"/>
<evidence type="ECO:0008006" key="3">
    <source>
        <dbReference type="Google" id="ProtNLM"/>
    </source>
</evidence>
<dbReference type="SUPFAM" id="SSF52540">
    <property type="entry name" value="P-loop containing nucleoside triphosphate hydrolases"/>
    <property type="match status" value="1"/>
</dbReference>
<accession>V5GEQ8</accession>
<dbReference type="HOGENOM" id="CLU_061199_0_1_1"/>
<organism evidence="1 2">
    <name type="scientific">Byssochlamys spectabilis (strain No. 5 / NBRC 109023)</name>
    <name type="common">Paecilomyces variotii</name>
    <dbReference type="NCBI Taxonomy" id="1356009"/>
    <lineage>
        <taxon>Eukaryota</taxon>
        <taxon>Fungi</taxon>
        <taxon>Dikarya</taxon>
        <taxon>Ascomycota</taxon>
        <taxon>Pezizomycotina</taxon>
        <taxon>Eurotiomycetes</taxon>
        <taxon>Eurotiomycetidae</taxon>
        <taxon>Eurotiales</taxon>
        <taxon>Thermoascaceae</taxon>
        <taxon>Paecilomyces</taxon>
    </lineage>
</organism>
<name>V5GEQ8_BYSSN</name>
<dbReference type="eggNOG" id="ENOG502S41B">
    <property type="taxonomic scope" value="Eukaryota"/>
</dbReference>
<dbReference type="AlphaFoldDB" id="V5GEQ8"/>
<evidence type="ECO:0000313" key="1">
    <source>
        <dbReference type="EMBL" id="GAD99427.1"/>
    </source>
</evidence>